<dbReference type="InterPro" id="IPR011852">
    <property type="entry name" value="TRAP_TAXI"/>
</dbReference>
<organism evidence="1">
    <name type="scientific">viral metagenome</name>
    <dbReference type="NCBI Taxonomy" id="1070528"/>
    <lineage>
        <taxon>unclassified sequences</taxon>
        <taxon>metagenomes</taxon>
        <taxon>organismal metagenomes</taxon>
    </lineage>
</organism>
<dbReference type="Gene3D" id="3.40.190.10">
    <property type="entry name" value="Periplasmic binding protein-like II"/>
    <property type="match status" value="1"/>
</dbReference>
<proteinExistence type="predicted"/>
<sequence>MRVIFIVLTIIIVFIFIVLNSHSGGESFQNVPKYISQSYYPSYLELNPLICYVSSAESYLDKQYFKKAFENSINFEITSDPKMKFKADLALLPEPVVLDQENSDGEYPYDFISHVKDISFSFVQLVDSGTIQTFNDIQNYHIYIKEGGYVEYLYKKIFAFIKFEKNPKITYYSSNNIALEALESGKCDAIALLASHPNEFIQRMSYKLKINIVPWNLDENLVDVFAYYLRGLKRTKIKLKEYNYTDFNTELLSYGYNNSLFINKNLSPDIVEKITNMVFRVKDITRSASIGGSLYVPFHNGTKEWLKKFGYISITESEQDPSCALLVGKVPCTGKDAKYAKQVYAREFWGSKIPNDQSAVSYLRTINEKKNNPFNGKIYSDFIKDNAYMCVEDLKKRTKVACEKSGNTWDKPCLSNDECPFYKSNQNYNNNFGKCINGFCEMPLGVIRKGYTQYSNNPICHNCPASNPSCCEVTENMPSPDYAFKNDRVERIANQKELNMRRIAT</sequence>
<reference evidence="1" key="1">
    <citation type="journal article" date="2020" name="Nature">
        <title>Giant virus diversity and host interactions through global metagenomics.</title>
        <authorList>
            <person name="Schulz F."/>
            <person name="Roux S."/>
            <person name="Paez-Espino D."/>
            <person name="Jungbluth S."/>
            <person name="Walsh D.A."/>
            <person name="Denef V.J."/>
            <person name="McMahon K.D."/>
            <person name="Konstantinidis K.T."/>
            <person name="Eloe-Fadrosh E.A."/>
            <person name="Kyrpides N.C."/>
            <person name="Woyke T."/>
        </authorList>
    </citation>
    <scope>NUCLEOTIDE SEQUENCE</scope>
    <source>
        <strain evidence="1">GVMAG-S-ERX555907-63</strain>
    </source>
</reference>
<name>A0A6C0L143_9ZZZZ</name>
<dbReference type="Pfam" id="PF16868">
    <property type="entry name" value="NMT1_3"/>
    <property type="match status" value="1"/>
</dbReference>
<accession>A0A6C0L143</accession>
<dbReference type="EMBL" id="MN741024">
    <property type="protein sequence ID" value="QHU23126.1"/>
    <property type="molecule type" value="Genomic_DNA"/>
</dbReference>
<dbReference type="SUPFAM" id="SSF53850">
    <property type="entry name" value="Periplasmic binding protein-like II"/>
    <property type="match status" value="1"/>
</dbReference>
<evidence type="ECO:0000313" key="1">
    <source>
        <dbReference type="EMBL" id="QHU23126.1"/>
    </source>
</evidence>
<dbReference type="AlphaFoldDB" id="A0A6C0L143"/>
<protein>
    <submittedName>
        <fullName evidence="1">Uncharacterized protein</fullName>
    </submittedName>
</protein>